<dbReference type="Proteomes" id="UP000577386">
    <property type="component" value="Unassembled WGS sequence"/>
</dbReference>
<dbReference type="SUPFAM" id="SSF48452">
    <property type="entry name" value="TPR-like"/>
    <property type="match status" value="1"/>
</dbReference>
<dbReference type="Gene3D" id="1.10.260.40">
    <property type="entry name" value="lambda repressor-like DNA-binding domains"/>
    <property type="match status" value="1"/>
</dbReference>
<dbReference type="InterPro" id="IPR011990">
    <property type="entry name" value="TPR-like_helical_dom_sf"/>
</dbReference>
<keyword evidence="1" id="KW-0802">TPR repeat</keyword>
<evidence type="ECO:0000313" key="4">
    <source>
        <dbReference type="Proteomes" id="UP000577386"/>
    </source>
</evidence>
<dbReference type="EMBL" id="JACJIJ010000002">
    <property type="protein sequence ID" value="MBA9053929.1"/>
    <property type="molecule type" value="Genomic_DNA"/>
</dbReference>
<dbReference type="InterPro" id="IPR010982">
    <property type="entry name" value="Lambda_DNA-bd_dom_sf"/>
</dbReference>
<name>A0A7W3NNR9_STRMR</name>
<dbReference type="SMART" id="SM00530">
    <property type="entry name" value="HTH_XRE"/>
    <property type="match status" value="1"/>
</dbReference>
<keyword evidence="4" id="KW-1185">Reference proteome</keyword>
<dbReference type="PROSITE" id="PS50943">
    <property type="entry name" value="HTH_CROC1"/>
    <property type="match status" value="1"/>
</dbReference>
<proteinExistence type="predicted"/>
<organism evidence="3 4">
    <name type="scientific">Streptomyces murinus</name>
    <dbReference type="NCBI Taxonomy" id="33900"/>
    <lineage>
        <taxon>Bacteria</taxon>
        <taxon>Bacillati</taxon>
        <taxon>Actinomycetota</taxon>
        <taxon>Actinomycetes</taxon>
        <taxon>Kitasatosporales</taxon>
        <taxon>Streptomycetaceae</taxon>
        <taxon>Streptomyces</taxon>
    </lineage>
</organism>
<dbReference type="CDD" id="cd00093">
    <property type="entry name" value="HTH_XRE"/>
    <property type="match status" value="1"/>
</dbReference>
<sequence length="402" mass="44406">MTKDRDRTSMPMPMPMPMTWPAPAELPENVPWYTHRGSKILRSGDVGAIVRYYREFHRLTQTQLSEKICVDRTYVSHWETRSRRLDSIANRIALADKLGIPYASLGIADAGQQDHAEMLASGDSVVRLSRTAREGGRAADALRELDQLLRALERRACNGKAIRADMVLLAAARAEIGVALGDLLPEAHLKTAAQWTGSGVNVLASLEGEPNLSAHSLRMHGNELRKAGDLHCAVRELRRAVEISPDLGGRATASLLLARAASEQGNTVMFDQCIKQCRQAIEQDPSIFNFFINPFSLREVELRGFLLTDRIKGAERVASRVVVAGEASPTWRVIERVTMTQFYLAVGEMKAAESELRAAIFGAQELGLPHQVERAVRLAENAHLDDLVRMGKAAIEEMSDPL</sequence>
<dbReference type="Pfam" id="PF01381">
    <property type="entry name" value="HTH_3"/>
    <property type="match status" value="1"/>
</dbReference>
<dbReference type="AlphaFoldDB" id="A0A7W3NNR9"/>
<protein>
    <submittedName>
        <fullName evidence="3">Transcriptional regulator with XRE-family HTH domain</fullName>
    </submittedName>
</protein>
<dbReference type="InterPro" id="IPR001387">
    <property type="entry name" value="Cro/C1-type_HTH"/>
</dbReference>
<evidence type="ECO:0000259" key="2">
    <source>
        <dbReference type="PROSITE" id="PS50943"/>
    </source>
</evidence>
<evidence type="ECO:0000313" key="3">
    <source>
        <dbReference type="EMBL" id="MBA9053929.1"/>
    </source>
</evidence>
<dbReference type="GeneID" id="93981656"/>
<dbReference type="SUPFAM" id="SSF47413">
    <property type="entry name" value="lambda repressor-like DNA-binding domains"/>
    <property type="match status" value="1"/>
</dbReference>
<feature type="repeat" description="TPR" evidence="1">
    <location>
        <begin position="214"/>
        <end position="247"/>
    </location>
</feature>
<gene>
    <name evidence="3" type="ORF">HDA42_003107</name>
</gene>
<dbReference type="InterPro" id="IPR019734">
    <property type="entry name" value="TPR_rpt"/>
</dbReference>
<reference evidence="3 4" key="1">
    <citation type="submission" date="2020-08" db="EMBL/GenBank/DDBJ databases">
        <title>Sequencing the genomes of 1000 actinobacteria strains.</title>
        <authorList>
            <person name="Klenk H.-P."/>
        </authorList>
    </citation>
    <scope>NUCLEOTIDE SEQUENCE [LARGE SCALE GENOMIC DNA]</scope>
    <source>
        <strain evidence="3 4">DSM 41827</strain>
    </source>
</reference>
<dbReference type="Gene3D" id="1.25.40.10">
    <property type="entry name" value="Tetratricopeptide repeat domain"/>
    <property type="match status" value="1"/>
</dbReference>
<dbReference type="RefSeq" id="WP_182775815.1">
    <property type="nucleotide sequence ID" value="NZ_BAAAHW010000023.1"/>
</dbReference>
<accession>A0A7W3NNR9</accession>
<dbReference type="GO" id="GO:0003677">
    <property type="term" value="F:DNA binding"/>
    <property type="evidence" value="ECO:0007669"/>
    <property type="project" value="InterPro"/>
</dbReference>
<evidence type="ECO:0000256" key="1">
    <source>
        <dbReference type="PROSITE-ProRule" id="PRU00339"/>
    </source>
</evidence>
<comment type="caution">
    <text evidence="3">The sequence shown here is derived from an EMBL/GenBank/DDBJ whole genome shotgun (WGS) entry which is preliminary data.</text>
</comment>
<dbReference type="PROSITE" id="PS50005">
    <property type="entry name" value="TPR"/>
    <property type="match status" value="1"/>
</dbReference>
<feature type="domain" description="HTH cro/C1-type" evidence="2">
    <location>
        <begin position="50"/>
        <end position="105"/>
    </location>
</feature>